<dbReference type="EMBL" id="JABAIA010000004">
    <property type="protein sequence ID" value="NLR68851.1"/>
    <property type="molecule type" value="Genomic_DNA"/>
</dbReference>
<keyword evidence="1" id="KW-0812">Transmembrane</keyword>
<reference evidence="2 3" key="1">
    <citation type="submission" date="2020-04" db="EMBL/GenBank/DDBJ databases">
        <authorList>
            <person name="Yin C."/>
        </authorList>
    </citation>
    <scope>NUCLEOTIDE SEQUENCE [LARGE SCALE GENOMIC DNA]</scope>
    <source>
        <strain evidence="2 3">Ae27</strain>
    </source>
</reference>
<name>A0A847SAX7_9BACT</name>
<comment type="caution">
    <text evidence="2">The sequence shown here is derived from an EMBL/GenBank/DDBJ whole genome shotgun (WGS) entry which is preliminary data.</text>
</comment>
<proteinExistence type="predicted"/>
<sequence length="50" mass="5888">MLKDTNEVLKSNERKFNLSRRMLKAVLLLLILLIVILQFDHLTVLLKNIL</sequence>
<protein>
    <submittedName>
        <fullName evidence="2">Uncharacterized protein</fullName>
    </submittedName>
</protein>
<evidence type="ECO:0000256" key="1">
    <source>
        <dbReference type="SAM" id="Phobius"/>
    </source>
</evidence>
<gene>
    <name evidence="2" type="ORF">HGH92_31410</name>
</gene>
<evidence type="ECO:0000313" key="3">
    <source>
        <dbReference type="Proteomes" id="UP000570474"/>
    </source>
</evidence>
<dbReference type="Proteomes" id="UP000570474">
    <property type="component" value="Unassembled WGS sequence"/>
</dbReference>
<keyword evidence="1" id="KW-0472">Membrane</keyword>
<dbReference type="AlphaFoldDB" id="A0A847SAX7"/>
<dbReference type="RefSeq" id="WP_168874804.1">
    <property type="nucleotide sequence ID" value="NZ_JABAIA010000004.1"/>
</dbReference>
<evidence type="ECO:0000313" key="2">
    <source>
        <dbReference type="EMBL" id="NLR68851.1"/>
    </source>
</evidence>
<organism evidence="2 3">
    <name type="scientific">Chitinophaga varians</name>
    <dbReference type="NCBI Taxonomy" id="2202339"/>
    <lineage>
        <taxon>Bacteria</taxon>
        <taxon>Pseudomonadati</taxon>
        <taxon>Bacteroidota</taxon>
        <taxon>Chitinophagia</taxon>
        <taxon>Chitinophagales</taxon>
        <taxon>Chitinophagaceae</taxon>
        <taxon>Chitinophaga</taxon>
    </lineage>
</organism>
<feature type="transmembrane region" description="Helical" evidence="1">
    <location>
        <begin position="21"/>
        <end position="39"/>
    </location>
</feature>
<keyword evidence="1" id="KW-1133">Transmembrane helix</keyword>
<accession>A0A847SAX7</accession>
<keyword evidence="3" id="KW-1185">Reference proteome</keyword>